<proteinExistence type="predicted"/>
<evidence type="ECO:0000313" key="2">
    <source>
        <dbReference type="EMBL" id="SES74130.1"/>
    </source>
</evidence>
<protein>
    <submittedName>
        <fullName evidence="2">Competence protein ComEA</fullName>
    </submittedName>
</protein>
<dbReference type="InterPro" id="IPR019554">
    <property type="entry name" value="Soluble_ligand-bd"/>
</dbReference>
<dbReference type="InterPro" id="IPR051675">
    <property type="entry name" value="Endo/Exo/Phosphatase_dom_1"/>
</dbReference>
<dbReference type="EMBL" id="FOHU01000001">
    <property type="protein sequence ID" value="SES74130.1"/>
    <property type="molecule type" value="Genomic_DNA"/>
</dbReference>
<dbReference type="AlphaFoldDB" id="A0A1H9YY36"/>
<dbReference type="STRING" id="426128.SAMN05660297_00466"/>
<dbReference type="InterPro" id="IPR004509">
    <property type="entry name" value="Competence_ComEA_HhH"/>
</dbReference>
<dbReference type="NCBIfam" id="TIGR00426">
    <property type="entry name" value="competence protein ComEA helix-hairpin-helix repeat region"/>
    <property type="match status" value="1"/>
</dbReference>
<feature type="domain" description="Helix-hairpin-helix DNA-binding motif class 1" evidence="1">
    <location>
        <begin position="151"/>
        <end position="170"/>
    </location>
</feature>
<dbReference type="OrthoDB" id="9790239at2"/>
<dbReference type="RefSeq" id="WP_090438660.1">
    <property type="nucleotide sequence ID" value="NZ_FOHU01000001.1"/>
</dbReference>
<evidence type="ECO:0000313" key="3">
    <source>
        <dbReference type="Proteomes" id="UP000199568"/>
    </source>
</evidence>
<dbReference type="SMART" id="SM00278">
    <property type="entry name" value="HhH1"/>
    <property type="match status" value="2"/>
</dbReference>
<dbReference type="PANTHER" id="PTHR21180:SF32">
    <property type="entry name" value="ENDONUCLEASE_EXONUCLEASE_PHOSPHATASE FAMILY DOMAIN-CONTAINING PROTEIN 1"/>
    <property type="match status" value="1"/>
</dbReference>
<dbReference type="Gene3D" id="1.10.150.310">
    <property type="entry name" value="Tex RuvX-like domain-like"/>
    <property type="match status" value="1"/>
</dbReference>
<dbReference type="GO" id="GO:0015627">
    <property type="term" value="C:type II protein secretion system complex"/>
    <property type="evidence" value="ECO:0007669"/>
    <property type="project" value="TreeGrafter"/>
</dbReference>
<dbReference type="InterPro" id="IPR010994">
    <property type="entry name" value="RuvA_2-like"/>
</dbReference>
<dbReference type="SUPFAM" id="SSF47781">
    <property type="entry name" value="RuvA domain 2-like"/>
    <property type="match status" value="1"/>
</dbReference>
<name>A0A1H9YY36_9FIRM</name>
<accession>A0A1H9YY36</accession>
<reference evidence="2 3" key="1">
    <citation type="submission" date="2016-10" db="EMBL/GenBank/DDBJ databases">
        <authorList>
            <person name="de Groot N.N."/>
        </authorList>
    </citation>
    <scope>NUCLEOTIDE SEQUENCE [LARGE SCALE GENOMIC DNA]</scope>
    <source>
        <strain evidence="2 3">DSM 18979</strain>
    </source>
</reference>
<keyword evidence="3" id="KW-1185">Reference proteome</keyword>
<feature type="domain" description="Helix-hairpin-helix DNA-binding motif class 1" evidence="1">
    <location>
        <begin position="181"/>
        <end position="200"/>
    </location>
</feature>
<dbReference type="Proteomes" id="UP000199568">
    <property type="component" value="Unassembled WGS sequence"/>
</dbReference>
<evidence type="ECO:0000259" key="1">
    <source>
        <dbReference type="SMART" id="SM00278"/>
    </source>
</evidence>
<organism evidence="2 3">
    <name type="scientific">Natronincola peptidivorans</name>
    <dbReference type="NCBI Taxonomy" id="426128"/>
    <lineage>
        <taxon>Bacteria</taxon>
        <taxon>Bacillati</taxon>
        <taxon>Bacillota</taxon>
        <taxon>Clostridia</taxon>
        <taxon>Peptostreptococcales</taxon>
        <taxon>Natronincolaceae</taxon>
        <taxon>Natronincola</taxon>
    </lineage>
</organism>
<dbReference type="GO" id="GO:0006281">
    <property type="term" value="P:DNA repair"/>
    <property type="evidence" value="ECO:0007669"/>
    <property type="project" value="InterPro"/>
</dbReference>
<gene>
    <name evidence="2" type="ORF">SAMN05660297_00466</name>
</gene>
<dbReference type="GO" id="GO:0015628">
    <property type="term" value="P:protein secretion by the type II secretion system"/>
    <property type="evidence" value="ECO:0007669"/>
    <property type="project" value="TreeGrafter"/>
</dbReference>
<dbReference type="GO" id="GO:0003677">
    <property type="term" value="F:DNA binding"/>
    <property type="evidence" value="ECO:0007669"/>
    <property type="project" value="InterPro"/>
</dbReference>
<sequence length="204" mass="23451">MMLNLTKKQKLIIIVFIISFLAVISFRNHLKEKKEIYILSESNQDQGIQYEDHKLDIQEFKSTIIVHIEGEILNPGIYQLQNDARVFDVVEKAGGLKNTADRKMINLAKKVIDEEFIYIPSYEDTYDSIQINTHILQQDDGRININQADKIQLETLPGIGSALAERIIQYRNEVGAFQNIEEIQNVSGIGEKKYNDIKSIIKVK</sequence>
<dbReference type="Gene3D" id="3.10.560.10">
    <property type="entry name" value="Outer membrane lipoprotein wza domain like"/>
    <property type="match status" value="1"/>
</dbReference>
<dbReference type="Pfam" id="PF10531">
    <property type="entry name" value="SLBB"/>
    <property type="match status" value="1"/>
</dbReference>
<dbReference type="InterPro" id="IPR003583">
    <property type="entry name" value="Hlx-hairpin-Hlx_DNA-bd_motif"/>
</dbReference>
<dbReference type="PANTHER" id="PTHR21180">
    <property type="entry name" value="ENDONUCLEASE/EXONUCLEASE/PHOSPHATASE FAMILY DOMAIN-CONTAINING PROTEIN 1"/>
    <property type="match status" value="1"/>
</dbReference>
<dbReference type="Pfam" id="PF12836">
    <property type="entry name" value="HHH_3"/>
    <property type="match status" value="1"/>
</dbReference>